<evidence type="ECO:0000256" key="3">
    <source>
        <dbReference type="RuleBase" id="RU003476"/>
    </source>
</evidence>
<dbReference type="SMART" id="SM00855">
    <property type="entry name" value="PGAM"/>
    <property type="match status" value="1"/>
</dbReference>
<dbReference type="SUPFAM" id="SSF53254">
    <property type="entry name" value="Phosphoglycerate mutase-like"/>
    <property type="match status" value="1"/>
</dbReference>
<dbReference type="GO" id="GO:0004081">
    <property type="term" value="F:bis(5'-nucleosyl)-tetraphosphatase (asymmetrical) activity"/>
    <property type="evidence" value="ECO:0007669"/>
    <property type="project" value="TreeGrafter"/>
</dbReference>
<dbReference type="InterPro" id="IPR029033">
    <property type="entry name" value="His_PPase_superfam"/>
</dbReference>
<dbReference type="InterPro" id="IPR020084">
    <property type="entry name" value="NUDIX_hydrolase_CS"/>
</dbReference>
<dbReference type="InterPro" id="IPR051325">
    <property type="entry name" value="Nudix_hydrolase_domain"/>
</dbReference>
<dbReference type="PANTHER" id="PTHR21340:SF0">
    <property type="entry name" value="BIS(5'-NUCLEOSYL)-TETRAPHOSPHATASE [ASYMMETRICAL]"/>
    <property type="match status" value="1"/>
</dbReference>
<evidence type="ECO:0000313" key="6">
    <source>
        <dbReference type="Proteomes" id="UP000645966"/>
    </source>
</evidence>
<keyword evidence="6" id="KW-1185">Reference proteome</keyword>
<dbReference type="CDD" id="cd03673">
    <property type="entry name" value="NUDIX_Ap6A_hydrolase"/>
    <property type="match status" value="1"/>
</dbReference>
<dbReference type="SUPFAM" id="SSF55811">
    <property type="entry name" value="Nudix"/>
    <property type="match status" value="1"/>
</dbReference>
<dbReference type="PROSITE" id="PS00893">
    <property type="entry name" value="NUDIX_BOX"/>
    <property type="match status" value="1"/>
</dbReference>
<dbReference type="RefSeq" id="WP_198737289.1">
    <property type="nucleotide sequence ID" value="NZ_JAEIOS010000009.1"/>
</dbReference>
<dbReference type="Gene3D" id="3.40.50.1240">
    <property type="entry name" value="Phosphoglycerate mutase-like"/>
    <property type="match status" value="1"/>
</dbReference>
<dbReference type="AlphaFoldDB" id="A0A934HZ00"/>
<dbReference type="InterPro" id="IPR020476">
    <property type="entry name" value="Nudix_hydrolase"/>
</dbReference>
<evidence type="ECO:0000256" key="1">
    <source>
        <dbReference type="ARBA" id="ARBA00005582"/>
    </source>
</evidence>
<proteinExistence type="inferred from homology"/>
<dbReference type="Gene3D" id="3.90.79.10">
    <property type="entry name" value="Nucleoside Triphosphate Pyrophosphohydrolase"/>
    <property type="match status" value="1"/>
</dbReference>
<dbReference type="Proteomes" id="UP000645966">
    <property type="component" value="Unassembled WGS sequence"/>
</dbReference>
<feature type="domain" description="Nudix hydrolase" evidence="4">
    <location>
        <begin position="35"/>
        <end position="164"/>
    </location>
</feature>
<dbReference type="GO" id="GO:0006754">
    <property type="term" value="P:ATP biosynthetic process"/>
    <property type="evidence" value="ECO:0007669"/>
    <property type="project" value="TreeGrafter"/>
</dbReference>
<dbReference type="EMBL" id="JAEIOS010000009">
    <property type="protein sequence ID" value="MBI8988225.1"/>
    <property type="molecule type" value="Genomic_DNA"/>
</dbReference>
<dbReference type="PRINTS" id="PR00502">
    <property type="entry name" value="NUDIXFAMILY"/>
</dbReference>
<dbReference type="PROSITE" id="PS51462">
    <property type="entry name" value="NUDIX"/>
    <property type="match status" value="1"/>
</dbReference>
<organism evidence="5 6">
    <name type="scientific">Corynebacterium meridianum</name>
    <dbReference type="NCBI Taxonomy" id="2765363"/>
    <lineage>
        <taxon>Bacteria</taxon>
        <taxon>Bacillati</taxon>
        <taxon>Actinomycetota</taxon>
        <taxon>Actinomycetes</taxon>
        <taxon>Mycobacteriales</taxon>
        <taxon>Corynebacteriaceae</taxon>
        <taxon>Corynebacterium</taxon>
    </lineage>
</organism>
<dbReference type="InterPro" id="IPR000086">
    <property type="entry name" value="NUDIX_hydrolase_dom"/>
</dbReference>
<dbReference type="InterPro" id="IPR015797">
    <property type="entry name" value="NUDIX_hydrolase-like_dom_sf"/>
</dbReference>
<comment type="caution">
    <text evidence="5">The sequence shown here is derived from an EMBL/GenBank/DDBJ whole genome shotgun (WGS) entry which is preliminary data.</text>
</comment>
<dbReference type="PANTHER" id="PTHR21340">
    <property type="entry name" value="DIADENOSINE 5,5-P1,P4-TETRAPHOSPHATE PYROPHOSPHOHYDROLASE MUTT"/>
    <property type="match status" value="1"/>
</dbReference>
<protein>
    <submittedName>
        <fullName evidence="5">NUDIX hydrolase</fullName>
    </submittedName>
</protein>
<reference evidence="5" key="1">
    <citation type="submission" date="2020-12" db="EMBL/GenBank/DDBJ databases">
        <title>Genome public.</title>
        <authorList>
            <person name="Sun Q."/>
        </authorList>
    </citation>
    <scope>NUCLEOTIDE SEQUENCE</scope>
    <source>
        <strain evidence="5">CCM 8863</strain>
    </source>
</reference>
<dbReference type="CDD" id="cd07067">
    <property type="entry name" value="HP_PGM_like"/>
    <property type="match status" value="1"/>
</dbReference>
<gene>
    <name evidence="5" type="ORF">JDV75_00375</name>
</gene>
<dbReference type="Pfam" id="PF00300">
    <property type="entry name" value="His_Phos_1"/>
    <property type="match status" value="1"/>
</dbReference>
<dbReference type="InterPro" id="IPR013078">
    <property type="entry name" value="His_Pase_superF_clade-1"/>
</dbReference>
<evidence type="ECO:0000259" key="4">
    <source>
        <dbReference type="PROSITE" id="PS51462"/>
    </source>
</evidence>
<name>A0A934HZ00_9CORY</name>
<comment type="similarity">
    <text evidence="1 3">Belongs to the Nudix hydrolase family.</text>
</comment>
<dbReference type="Pfam" id="PF00293">
    <property type="entry name" value="NUDIX"/>
    <property type="match status" value="1"/>
</dbReference>
<accession>A0A934HZ00</accession>
<dbReference type="GO" id="GO:0006167">
    <property type="term" value="P:AMP biosynthetic process"/>
    <property type="evidence" value="ECO:0007669"/>
    <property type="project" value="TreeGrafter"/>
</dbReference>
<sequence length="333" mass="36779">MAKKSSESDKDRSNALNVTGRFQSIPAHPAGEFRRCTLAAGAVLWRGELTDPESVEVAVIHRPRYDDWSLAKGKVDPGESLPQTAAREILEETGYEVRLGKLLGRVAYPVADRTKAVYYFTGKVMHGEFTANDEVDEIRWLPLSEARELLSYDVDRQVLDKAAKRLAVPVDTRLLLVRHAHAFARRTWSGNDDVRPLDKKGRRQATALTELLTPYRPDRIYSAKPDRCVATAEPLAAHLGLDIESDVLLGDEGWTTAMKDSKKRFGEIISGGGTPVVISQGLTIPDVIAWLSAEGRLPLHEPEAKKASVWVLTFTTDGELTGADYLVSPLPVK</sequence>
<evidence type="ECO:0000256" key="2">
    <source>
        <dbReference type="ARBA" id="ARBA00022801"/>
    </source>
</evidence>
<evidence type="ECO:0000313" key="5">
    <source>
        <dbReference type="EMBL" id="MBI8988225.1"/>
    </source>
</evidence>
<keyword evidence="2 3" id="KW-0378">Hydrolase</keyword>